<dbReference type="InterPro" id="IPR045390">
    <property type="entry name" value="ABC-3C_MC3"/>
</dbReference>
<proteinExistence type="predicted"/>
<reference evidence="1 2" key="1">
    <citation type="submission" date="2020-02" db="EMBL/GenBank/DDBJ databases">
        <title>Integrative conjugative elements (ICEs) and plasmids drive adaptation of Pseudomonas nitroreducens strain HBP1 to wastewater environment.</title>
        <authorList>
            <person name="Sentchilo V."/>
            <person name="Carraro N."/>
            <person name="Bertelli C."/>
            <person name="van der Meer J.R."/>
        </authorList>
    </citation>
    <scope>NUCLEOTIDE SEQUENCE [LARGE SCALE GENOMIC DNA]</scope>
    <source>
        <strain evidence="1 2">HBP1</strain>
    </source>
</reference>
<name>A0A6G6J3W3_PSENT</name>
<evidence type="ECO:0000313" key="1">
    <source>
        <dbReference type="EMBL" id="QIE89750.1"/>
    </source>
</evidence>
<protein>
    <submittedName>
        <fullName evidence="1">Uncharacterized protein</fullName>
    </submittedName>
</protein>
<evidence type="ECO:0000313" key="2">
    <source>
        <dbReference type="Proteomes" id="UP000501063"/>
    </source>
</evidence>
<dbReference type="AlphaFoldDB" id="A0A6G6J3W3"/>
<sequence>MRAAHDIHAEINPAYCAMVLAHFCEAYRQHQVQGYGPAAAVAYLVLPLVLSEDLAVAFDGCNKNTGLLVWLDRSPRVLMELSQRVNTTLTVSTEAIRFGCIAGMLRLSHLGEIESLDRKVPAAVSGGIAAGALKRARLLGIWFAGAGSARAVMEALGVSL</sequence>
<dbReference type="Proteomes" id="UP000501063">
    <property type="component" value="Chromosome"/>
</dbReference>
<dbReference type="EMBL" id="CP049140">
    <property type="protein sequence ID" value="QIE89750.1"/>
    <property type="molecule type" value="Genomic_DNA"/>
</dbReference>
<dbReference type="Pfam" id="PF20131">
    <property type="entry name" value="MC3"/>
    <property type="match status" value="1"/>
</dbReference>
<organism evidence="1 2">
    <name type="scientific">Pseudomonas nitroreducens</name>
    <dbReference type="NCBI Taxonomy" id="46680"/>
    <lineage>
        <taxon>Bacteria</taxon>
        <taxon>Pseudomonadati</taxon>
        <taxon>Pseudomonadota</taxon>
        <taxon>Gammaproteobacteria</taxon>
        <taxon>Pseudomonadales</taxon>
        <taxon>Pseudomonadaceae</taxon>
        <taxon>Pseudomonas</taxon>
    </lineage>
</organism>
<dbReference type="KEGG" id="pnt:G5B91_27205"/>
<accession>A0A6G6J3W3</accession>
<gene>
    <name evidence="1" type="ORF">G5B91_27205</name>
</gene>
<dbReference type="RefSeq" id="WP_128082594.1">
    <property type="nucleotide sequence ID" value="NZ_CP049140.1"/>
</dbReference>